<dbReference type="PROSITE" id="PS51755">
    <property type="entry name" value="OMPR_PHOB"/>
    <property type="match status" value="1"/>
</dbReference>
<feature type="domain" description="OmpR/PhoB-type" evidence="6">
    <location>
        <begin position="1"/>
        <end position="98"/>
    </location>
</feature>
<evidence type="ECO:0000256" key="2">
    <source>
        <dbReference type="ARBA" id="ARBA00023015"/>
    </source>
</evidence>
<dbReference type="STRING" id="860235.AOZ06_46465"/>
<dbReference type="GO" id="GO:0003677">
    <property type="term" value="F:DNA binding"/>
    <property type="evidence" value="ECO:0007669"/>
    <property type="project" value="UniProtKB-UniRule"/>
</dbReference>
<dbReference type="GO" id="GO:0006355">
    <property type="term" value="P:regulation of DNA-templated transcription"/>
    <property type="evidence" value="ECO:0007669"/>
    <property type="project" value="InterPro"/>
</dbReference>
<dbReference type="EMBL" id="CP012752">
    <property type="protein sequence ID" value="ALG13323.1"/>
    <property type="molecule type" value="Genomic_DNA"/>
</dbReference>
<dbReference type="SUPFAM" id="SSF52540">
    <property type="entry name" value="P-loop containing nucleoside triphosphate hydrolases"/>
    <property type="match status" value="1"/>
</dbReference>
<evidence type="ECO:0000313" key="8">
    <source>
        <dbReference type="Proteomes" id="UP000063699"/>
    </source>
</evidence>
<dbReference type="Pfam" id="PF00486">
    <property type="entry name" value="Trans_reg_C"/>
    <property type="match status" value="1"/>
</dbReference>
<keyword evidence="4" id="KW-0804">Transcription</keyword>
<dbReference type="KEGG" id="kphy:AOZ06_46465"/>
<dbReference type="GO" id="GO:0043531">
    <property type="term" value="F:ADP binding"/>
    <property type="evidence" value="ECO:0007669"/>
    <property type="project" value="InterPro"/>
</dbReference>
<dbReference type="Gene3D" id="1.25.40.10">
    <property type="entry name" value="Tetratricopeptide repeat domain"/>
    <property type="match status" value="1"/>
</dbReference>
<keyword evidence="8" id="KW-1185">Reference proteome</keyword>
<proteinExistence type="inferred from homology"/>
<accession>A0A0N9IEX4</accession>
<dbReference type="Gene3D" id="1.10.10.10">
    <property type="entry name" value="Winged helix-like DNA-binding domain superfamily/Winged helix DNA-binding domain"/>
    <property type="match status" value="1"/>
</dbReference>
<protein>
    <recommendedName>
        <fullName evidence="6">OmpR/PhoB-type domain-containing protein</fullName>
    </recommendedName>
</protein>
<organism evidence="7 8">
    <name type="scientific">Kibdelosporangium phytohabitans</name>
    <dbReference type="NCBI Taxonomy" id="860235"/>
    <lineage>
        <taxon>Bacteria</taxon>
        <taxon>Bacillati</taxon>
        <taxon>Actinomycetota</taxon>
        <taxon>Actinomycetes</taxon>
        <taxon>Pseudonocardiales</taxon>
        <taxon>Pseudonocardiaceae</taxon>
        <taxon>Kibdelosporangium</taxon>
    </lineage>
</organism>
<dbReference type="PANTHER" id="PTHR35807:SF1">
    <property type="entry name" value="TRANSCRIPTIONAL REGULATOR REDD"/>
    <property type="match status" value="1"/>
</dbReference>
<dbReference type="AlphaFoldDB" id="A0A0N9IEX4"/>
<dbReference type="InterPro" id="IPR005158">
    <property type="entry name" value="BTAD"/>
</dbReference>
<gene>
    <name evidence="7" type="ORF">AOZ06_46465</name>
</gene>
<reference evidence="7 8" key="1">
    <citation type="submission" date="2015-07" db="EMBL/GenBank/DDBJ databases">
        <title>Genome sequencing of Kibdelosporangium phytohabitans.</title>
        <authorList>
            <person name="Qin S."/>
            <person name="Xing K."/>
        </authorList>
    </citation>
    <scope>NUCLEOTIDE SEQUENCE [LARGE SCALE GENOMIC DNA]</scope>
    <source>
        <strain evidence="7 8">KLBMP1111</strain>
    </source>
</reference>
<evidence type="ECO:0000259" key="6">
    <source>
        <dbReference type="PROSITE" id="PS51755"/>
    </source>
</evidence>
<keyword evidence="3 5" id="KW-0238">DNA-binding</keyword>
<evidence type="ECO:0000256" key="4">
    <source>
        <dbReference type="ARBA" id="ARBA00023163"/>
    </source>
</evidence>
<keyword evidence="2" id="KW-0805">Transcription regulation</keyword>
<evidence type="ECO:0000256" key="5">
    <source>
        <dbReference type="PROSITE-ProRule" id="PRU01091"/>
    </source>
</evidence>
<feature type="DNA-binding region" description="OmpR/PhoB-type" evidence="5">
    <location>
        <begin position="1"/>
        <end position="98"/>
    </location>
</feature>
<dbReference type="Pfam" id="PF03704">
    <property type="entry name" value="BTAD"/>
    <property type="match status" value="1"/>
</dbReference>
<dbReference type="Gene3D" id="3.40.50.300">
    <property type="entry name" value="P-loop containing nucleotide triphosphate hydrolases"/>
    <property type="match status" value="1"/>
</dbReference>
<name>A0A0N9IEX4_9PSEU</name>
<dbReference type="InterPro" id="IPR016032">
    <property type="entry name" value="Sig_transdc_resp-reg_C-effctor"/>
</dbReference>
<sequence>MPTSGDALSFNVLGPLEALRAGRFVTPSAAKQRNALAALLLSANSYVSQDYLIERIWDANVPKNARDALFTIVTRLRHTLGGQEELIRTRSGGYIMCLEPDQLDLLRFRHLAEQTEQLRGALALWRRPLLANVPSESLHRDDVPQLVEERLTATERLVEICLRRGHHDETIRILREATADHPYREHLWAQLMTALTRSGRRAEALQTYHGVIANLRDELGIDPGRHLVRVHADILADARRPAGTPLVRPRQLPPDLARFTGRTAALERLDEMLWPNEQRPAIAVIGGAAGVGKTALAVHWAHRVRDQFPDGQIYLDMRASGAEPRVEPFAALGTMLRSFDVPAERVPGELDARSALLRSTLAGKKVLILLDDAGDAAQVRPLLPNSESLVLVVSRSRLSGLAALDGAQHLILGQLDTGESLALLATLLGARRVDAEPGAAAELAHLCGHLPLALAIGAERAGRRPDADLADVVDQLRDERARLDLLSVDDDPKASLRAVLARSYDTLDSRSARAFRLLGLHDGPDIGLGAAAVFLGTSQTEARQLADSLTHRCLLELVGRDRYRFHDLVRIYAAERATEHERETVRKTLLRQGFSCHSAA</sequence>
<evidence type="ECO:0000256" key="1">
    <source>
        <dbReference type="ARBA" id="ARBA00005820"/>
    </source>
</evidence>
<dbReference type="PANTHER" id="PTHR35807">
    <property type="entry name" value="TRANSCRIPTIONAL REGULATOR REDD-RELATED"/>
    <property type="match status" value="1"/>
</dbReference>
<dbReference type="PRINTS" id="PR00364">
    <property type="entry name" value="DISEASERSIST"/>
</dbReference>
<dbReference type="GO" id="GO:0000160">
    <property type="term" value="P:phosphorelay signal transduction system"/>
    <property type="evidence" value="ECO:0007669"/>
    <property type="project" value="InterPro"/>
</dbReference>
<dbReference type="InterPro" id="IPR027417">
    <property type="entry name" value="P-loop_NTPase"/>
</dbReference>
<dbReference type="SMART" id="SM01043">
    <property type="entry name" value="BTAD"/>
    <property type="match status" value="1"/>
</dbReference>
<dbReference type="SMART" id="SM00862">
    <property type="entry name" value="Trans_reg_C"/>
    <property type="match status" value="1"/>
</dbReference>
<dbReference type="InterPro" id="IPR001867">
    <property type="entry name" value="OmpR/PhoB-type_DNA-bd"/>
</dbReference>
<dbReference type="RefSeq" id="WP_054295212.1">
    <property type="nucleotide sequence ID" value="NZ_CP012752.1"/>
</dbReference>
<dbReference type="InterPro" id="IPR011990">
    <property type="entry name" value="TPR-like_helical_dom_sf"/>
</dbReference>
<dbReference type="OrthoDB" id="3587032at2"/>
<dbReference type="CDD" id="cd15831">
    <property type="entry name" value="BTAD"/>
    <property type="match status" value="1"/>
</dbReference>
<evidence type="ECO:0000256" key="3">
    <source>
        <dbReference type="ARBA" id="ARBA00023125"/>
    </source>
</evidence>
<dbReference type="Proteomes" id="UP000063699">
    <property type="component" value="Chromosome"/>
</dbReference>
<dbReference type="InterPro" id="IPR036388">
    <property type="entry name" value="WH-like_DNA-bd_sf"/>
</dbReference>
<dbReference type="InterPro" id="IPR051677">
    <property type="entry name" value="AfsR-DnrI-RedD_regulator"/>
</dbReference>
<dbReference type="SUPFAM" id="SSF48452">
    <property type="entry name" value="TPR-like"/>
    <property type="match status" value="1"/>
</dbReference>
<evidence type="ECO:0000313" key="7">
    <source>
        <dbReference type="EMBL" id="ALG13323.1"/>
    </source>
</evidence>
<comment type="similarity">
    <text evidence="1">Belongs to the AfsR/DnrI/RedD regulatory family.</text>
</comment>
<dbReference type="SUPFAM" id="SSF46894">
    <property type="entry name" value="C-terminal effector domain of the bipartite response regulators"/>
    <property type="match status" value="1"/>
</dbReference>